<dbReference type="EMBL" id="JAUZQC010000017">
    <property type="protein sequence ID" value="KAK5855575.1"/>
    <property type="molecule type" value="Genomic_DNA"/>
</dbReference>
<sequence>MSGRKRKEKSGWEKEKEKKAKSLEADASKCQKLTELFSRPIEPRKTAEDGQEKEVEMEHPPVVQGQTSAEELEALVSCRST</sequence>
<dbReference type="AlphaFoldDB" id="A0AAN7X4V4"/>
<proteinExistence type="predicted"/>
<organism evidence="2 3">
    <name type="scientific">Eleginops maclovinus</name>
    <name type="common">Patagonian blennie</name>
    <name type="synonym">Eleginus maclovinus</name>
    <dbReference type="NCBI Taxonomy" id="56733"/>
    <lineage>
        <taxon>Eukaryota</taxon>
        <taxon>Metazoa</taxon>
        <taxon>Chordata</taxon>
        <taxon>Craniata</taxon>
        <taxon>Vertebrata</taxon>
        <taxon>Euteleostomi</taxon>
        <taxon>Actinopterygii</taxon>
        <taxon>Neopterygii</taxon>
        <taxon>Teleostei</taxon>
        <taxon>Neoteleostei</taxon>
        <taxon>Acanthomorphata</taxon>
        <taxon>Eupercaria</taxon>
        <taxon>Perciformes</taxon>
        <taxon>Notothenioidei</taxon>
        <taxon>Eleginopidae</taxon>
        <taxon>Eleginops</taxon>
    </lineage>
</organism>
<protein>
    <submittedName>
        <fullName evidence="2">Uncharacterized protein</fullName>
    </submittedName>
</protein>
<feature type="region of interest" description="Disordered" evidence="1">
    <location>
        <begin position="1"/>
        <end position="69"/>
    </location>
</feature>
<keyword evidence="3" id="KW-1185">Reference proteome</keyword>
<comment type="caution">
    <text evidence="2">The sequence shown here is derived from an EMBL/GenBank/DDBJ whole genome shotgun (WGS) entry which is preliminary data.</text>
</comment>
<evidence type="ECO:0000256" key="1">
    <source>
        <dbReference type="SAM" id="MobiDB-lite"/>
    </source>
</evidence>
<reference evidence="2 3" key="1">
    <citation type="journal article" date="2023" name="Genes (Basel)">
        <title>Chromosome-Level Genome Assembly and Circadian Gene Repertoire of the Patagonia Blennie Eleginops maclovinus-The Closest Ancestral Proxy of Antarctic Cryonotothenioids.</title>
        <authorList>
            <person name="Cheng C.C."/>
            <person name="Rivera-Colon A.G."/>
            <person name="Minhas B.F."/>
            <person name="Wilson L."/>
            <person name="Rayamajhi N."/>
            <person name="Vargas-Chacoff L."/>
            <person name="Catchen J.M."/>
        </authorList>
    </citation>
    <scope>NUCLEOTIDE SEQUENCE [LARGE SCALE GENOMIC DNA]</scope>
    <source>
        <strain evidence="2">JMC-PN-2008</strain>
    </source>
</reference>
<accession>A0AAN7X4V4</accession>
<evidence type="ECO:0000313" key="3">
    <source>
        <dbReference type="Proteomes" id="UP001346869"/>
    </source>
</evidence>
<feature type="compositionally biased region" description="Basic and acidic residues" evidence="1">
    <location>
        <begin position="41"/>
        <end position="59"/>
    </location>
</feature>
<gene>
    <name evidence="2" type="ORF">PBY51_007240</name>
</gene>
<evidence type="ECO:0000313" key="2">
    <source>
        <dbReference type="EMBL" id="KAK5855575.1"/>
    </source>
</evidence>
<dbReference type="Proteomes" id="UP001346869">
    <property type="component" value="Unassembled WGS sequence"/>
</dbReference>
<feature type="compositionally biased region" description="Basic and acidic residues" evidence="1">
    <location>
        <begin position="9"/>
        <end position="29"/>
    </location>
</feature>
<name>A0AAN7X4V4_ELEMC</name>
<reference evidence="2 3" key="2">
    <citation type="journal article" date="2023" name="Mol. Biol. Evol.">
        <title>Genomics of Secondarily Temperate Adaptation in the Only Non-Antarctic Icefish.</title>
        <authorList>
            <person name="Rivera-Colon A.G."/>
            <person name="Rayamajhi N."/>
            <person name="Minhas B.F."/>
            <person name="Madrigal G."/>
            <person name="Bilyk K.T."/>
            <person name="Yoon V."/>
            <person name="Hune M."/>
            <person name="Gregory S."/>
            <person name="Cheng C.H.C."/>
            <person name="Catchen J.M."/>
        </authorList>
    </citation>
    <scope>NUCLEOTIDE SEQUENCE [LARGE SCALE GENOMIC DNA]</scope>
    <source>
        <strain evidence="2">JMC-PN-2008</strain>
    </source>
</reference>